<comment type="caution">
    <text evidence="1">The sequence shown here is derived from an EMBL/GenBank/DDBJ whole genome shotgun (WGS) entry which is preliminary data.</text>
</comment>
<name>A0A4R2KP15_9RHOB</name>
<reference evidence="1 2" key="1">
    <citation type="submission" date="2019-03" db="EMBL/GenBank/DDBJ databases">
        <title>Genomic Encyclopedia of Type Strains, Phase IV (KMG-IV): sequencing the most valuable type-strain genomes for metagenomic binning, comparative biology and taxonomic classification.</title>
        <authorList>
            <person name="Goeker M."/>
        </authorList>
    </citation>
    <scope>NUCLEOTIDE SEQUENCE [LARGE SCALE GENOMIC DNA]</scope>
    <source>
        <strain evidence="1 2">DSM 4868</strain>
    </source>
</reference>
<evidence type="ECO:0000313" key="1">
    <source>
        <dbReference type="EMBL" id="TCO72569.1"/>
    </source>
</evidence>
<dbReference type="EMBL" id="SLWW01000004">
    <property type="protein sequence ID" value="TCO72569.1"/>
    <property type="molecule type" value="Genomic_DNA"/>
</dbReference>
<dbReference type="AlphaFoldDB" id="A0A4R2KP15"/>
<organism evidence="1 2">
    <name type="scientific">Rhodovulum euryhalinum</name>
    <dbReference type="NCBI Taxonomy" id="35805"/>
    <lineage>
        <taxon>Bacteria</taxon>
        <taxon>Pseudomonadati</taxon>
        <taxon>Pseudomonadota</taxon>
        <taxon>Alphaproteobacteria</taxon>
        <taxon>Rhodobacterales</taxon>
        <taxon>Paracoccaceae</taxon>
        <taxon>Rhodovulum</taxon>
    </lineage>
</organism>
<evidence type="ECO:0000313" key="2">
    <source>
        <dbReference type="Proteomes" id="UP000295142"/>
    </source>
</evidence>
<keyword evidence="2" id="KW-1185">Reference proteome</keyword>
<dbReference type="Proteomes" id="UP000295142">
    <property type="component" value="Unassembled WGS sequence"/>
</dbReference>
<gene>
    <name evidence="1" type="ORF">EV655_104259</name>
</gene>
<dbReference type="OrthoDB" id="7675848at2"/>
<proteinExistence type="predicted"/>
<sequence length="200" mass="22310">MAQDRVWVSAVKTDSTLVRGLEKDKSEPGWVALDERRDPAEQDLPVHLYGKYRDDPLKDLPPLFMGGSGIIMSGQIAAPMLKFDLGRTLLLPLRIFLADRTTEIGAERAFYTIPRYHVFEALAPEGSPALRQSEYDAAQWLLPRAPKDGDVAVTPQALEAPAIWFDPRLINGFFMGGPLVAALQEAGVARYWQLFECRVV</sequence>
<accession>A0A4R2KP15</accession>
<dbReference type="RefSeq" id="WP_132543240.1">
    <property type="nucleotide sequence ID" value="NZ_SLWW01000004.1"/>
</dbReference>
<protein>
    <submittedName>
        <fullName evidence="1">Uncharacterized protein</fullName>
    </submittedName>
</protein>